<dbReference type="InterPro" id="IPR011010">
    <property type="entry name" value="DNA_brk_join_enz"/>
</dbReference>
<dbReference type="Pfam" id="PF17293">
    <property type="entry name" value="Arm-DNA-bind_5"/>
    <property type="match status" value="1"/>
</dbReference>
<dbReference type="InterPro" id="IPR013762">
    <property type="entry name" value="Integrase-like_cat_sf"/>
</dbReference>
<feature type="domain" description="Core-binding (CB)" evidence="5">
    <location>
        <begin position="111"/>
        <end position="197"/>
    </location>
</feature>
<evidence type="ECO:0000256" key="2">
    <source>
        <dbReference type="ARBA" id="ARBA00023125"/>
    </source>
</evidence>
<gene>
    <name evidence="6" type="ORF">C8P64_0473</name>
</gene>
<dbReference type="SUPFAM" id="SSF56349">
    <property type="entry name" value="DNA breaking-rejoining enzymes"/>
    <property type="match status" value="1"/>
</dbReference>
<accession>A0A2T6AKZ9</accession>
<dbReference type="Pfam" id="PF13102">
    <property type="entry name" value="Phage_int_SAM_5"/>
    <property type="match status" value="1"/>
</dbReference>
<dbReference type="OrthoDB" id="892893at2"/>
<keyword evidence="3" id="KW-0233">DNA recombination</keyword>
<keyword evidence="7" id="KW-1185">Reference proteome</keyword>
<evidence type="ECO:0000256" key="3">
    <source>
        <dbReference type="ARBA" id="ARBA00023172"/>
    </source>
</evidence>
<dbReference type="InterPro" id="IPR044068">
    <property type="entry name" value="CB"/>
</dbReference>
<proteinExistence type="predicted"/>
<dbReference type="PANTHER" id="PTHR30349:SF64">
    <property type="entry name" value="PROPHAGE INTEGRASE INTD-RELATED"/>
    <property type="match status" value="1"/>
</dbReference>
<dbReference type="InterPro" id="IPR035386">
    <property type="entry name" value="Arm-DNA-bind_5"/>
</dbReference>
<dbReference type="Gene3D" id="1.10.150.130">
    <property type="match status" value="1"/>
</dbReference>
<evidence type="ECO:0000256" key="4">
    <source>
        <dbReference type="PROSITE-ProRule" id="PRU01248"/>
    </source>
</evidence>
<keyword evidence="2 4" id="KW-0238">DNA-binding</keyword>
<comment type="caution">
    <text evidence="6">The sequence shown here is derived from an EMBL/GenBank/DDBJ whole genome shotgun (WGS) entry which is preliminary data.</text>
</comment>
<evidence type="ECO:0000256" key="1">
    <source>
        <dbReference type="ARBA" id="ARBA00022908"/>
    </source>
</evidence>
<dbReference type="InterPro" id="IPR050090">
    <property type="entry name" value="Tyrosine_recombinase_XerCD"/>
</dbReference>
<dbReference type="EMBL" id="QBKQ01000001">
    <property type="protein sequence ID" value="PTX44494.1"/>
    <property type="molecule type" value="Genomic_DNA"/>
</dbReference>
<dbReference type="Gene3D" id="1.10.443.10">
    <property type="entry name" value="Intergrase catalytic core"/>
    <property type="match status" value="1"/>
</dbReference>
<keyword evidence="1" id="KW-0229">DNA integration</keyword>
<dbReference type="RefSeq" id="WP_108170448.1">
    <property type="nucleotide sequence ID" value="NZ_QBKQ01000001.1"/>
</dbReference>
<dbReference type="InterPro" id="IPR010998">
    <property type="entry name" value="Integrase_recombinase_N"/>
</dbReference>
<evidence type="ECO:0000313" key="6">
    <source>
        <dbReference type="EMBL" id="PTX44494.1"/>
    </source>
</evidence>
<sequence length="411" mass="48758">MQVSFTLRKDKITKSGLMPVRMLITSNGERIRKSVRNVKTLEKYWKNQRIKPNLKSEDYNFHVEYNKQLDDLENKVKLIFRYALLNDIEADKNYILQQLENKNFGKNSIAPKFIKSFDEFIETNRSSKAEGTIKKYVSTINFIKDFQKYSNYDLSFNNIDLNFYEKFRDYAFNERNTLNNYFGRLIAGIKTFMNWAYERNYHENLEFKKFKTIHNTIEVIYLTMDELMALYNYKFDSKRLEHVRDFYCMGAFTGLRFSDLSQLKPSNIYPDEIRLSIQKTKSIGHVTPLNNFSKAILKKYAGTIYEPIPSISGQKFNKYIKECCKKVGIDTPVNTTRYIGQRRVDKVQPKHELITSHTAKKTFITNSLFLGMKEMVVRNITGNIDEKSFKRYVEIAEDFKKQEMDNTWNKL</sequence>
<dbReference type="Proteomes" id="UP000244174">
    <property type="component" value="Unassembled WGS sequence"/>
</dbReference>
<dbReference type="PANTHER" id="PTHR30349">
    <property type="entry name" value="PHAGE INTEGRASE-RELATED"/>
    <property type="match status" value="1"/>
</dbReference>
<dbReference type="AlphaFoldDB" id="A0A2T6AKZ9"/>
<evidence type="ECO:0000259" key="5">
    <source>
        <dbReference type="PROSITE" id="PS51900"/>
    </source>
</evidence>
<evidence type="ECO:0000313" key="7">
    <source>
        <dbReference type="Proteomes" id="UP000244174"/>
    </source>
</evidence>
<dbReference type="GO" id="GO:0006310">
    <property type="term" value="P:DNA recombination"/>
    <property type="evidence" value="ECO:0007669"/>
    <property type="project" value="UniProtKB-KW"/>
</dbReference>
<dbReference type="InterPro" id="IPR025269">
    <property type="entry name" value="SAM-like_dom"/>
</dbReference>
<name>A0A2T6AKZ9_9FLAO</name>
<protein>
    <submittedName>
        <fullName evidence="6">Integrase-like protein</fullName>
    </submittedName>
</protein>
<reference evidence="6 7" key="1">
    <citation type="submission" date="2018-04" db="EMBL/GenBank/DDBJ databases">
        <title>Genomic Encyclopedia of Archaeal and Bacterial Type Strains, Phase II (KMG-II): from individual species to whole genera.</title>
        <authorList>
            <person name="Goeker M."/>
        </authorList>
    </citation>
    <scope>NUCLEOTIDE SEQUENCE [LARGE SCALE GENOMIC DNA]</scope>
    <source>
        <strain evidence="6 7">DSM 23082</strain>
    </source>
</reference>
<dbReference type="GO" id="GO:0003677">
    <property type="term" value="F:DNA binding"/>
    <property type="evidence" value="ECO:0007669"/>
    <property type="project" value="UniProtKB-UniRule"/>
</dbReference>
<dbReference type="PROSITE" id="PS51900">
    <property type="entry name" value="CB"/>
    <property type="match status" value="1"/>
</dbReference>
<organism evidence="6 7">
    <name type="scientific">Christiangramia gaetbulicola</name>
    <dbReference type="NCBI Taxonomy" id="703340"/>
    <lineage>
        <taxon>Bacteria</taxon>
        <taxon>Pseudomonadati</taxon>
        <taxon>Bacteroidota</taxon>
        <taxon>Flavobacteriia</taxon>
        <taxon>Flavobacteriales</taxon>
        <taxon>Flavobacteriaceae</taxon>
        <taxon>Christiangramia</taxon>
    </lineage>
</organism>
<dbReference type="GO" id="GO:0015074">
    <property type="term" value="P:DNA integration"/>
    <property type="evidence" value="ECO:0007669"/>
    <property type="project" value="UniProtKB-KW"/>
</dbReference>